<evidence type="ECO:0000313" key="3">
    <source>
        <dbReference type="Proteomes" id="UP000779508"/>
    </source>
</evidence>
<evidence type="ECO:0000313" key="2">
    <source>
        <dbReference type="EMBL" id="MBU5675714.1"/>
    </source>
</evidence>
<protein>
    <submittedName>
        <fullName evidence="2">DUF1700 domain-containing protein</fullName>
    </submittedName>
</protein>
<feature type="transmembrane region" description="Helical" evidence="1">
    <location>
        <begin position="118"/>
        <end position="139"/>
    </location>
</feature>
<dbReference type="EMBL" id="JAHLQK010000001">
    <property type="protein sequence ID" value="MBU5675714.1"/>
    <property type="molecule type" value="Genomic_DNA"/>
</dbReference>
<keyword evidence="1" id="KW-0812">Transmembrane</keyword>
<dbReference type="Proteomes" id="UP000779508">
    <property type="component" value="Unassembled WGS sequence"/>
</dbReference>
<keyword evidence="1" id="KW-0472">Membrane</keyword>
<dbReference type="Pfam" id="PF22564">
    <property type="entry name" value="HAAS"/>
    <property type="match status" value="1"/>
</dbReference>
<sequence>MNKLEFLNTLEKYLKCIEKQDRDKFIRYYEEMIEDYKEDGCKEVDAIKKVGNPRDIANTILSEQDDVIIKVPSTGSKVINKVLLILGFPLWGSLALSAILFLLSACIVMWSFPFVTGVSAISFFIGSLVSILGAPFVAIETIPVGIVQLGLGIAFMGLSILLALITTYLYKKLVGITKTFKLKLGRVINEKVVRIWE</sequence>
<keyword evidence="1" id="KW-1133">Transmembrane helix</keyword>
<feature type="transmembrane region" description="Helical" evidence="1">
    <location>
        <begin position="146"/>
        <end position="170"/>
    </location>
</feature>
<name>A0ABS6FZN6_9FIRM</name>
<organism evidence="2 3">
    <name type="scientific">Alkaliphilus flagellatus</name>
    <dbReference type="NCBI Taxonomy" id="2841507"/>
    <lineage>
        <taxon>Bacteria</taxon>
        <taxon>Bacillati</taxon>
        <taxon>Bacillota</taxon>
        <taxon>Clostridia</taxon>
        <taxon>Peptostreptococcales</taxon>
        <taxon>Natronincolaceae</taxon>
        <taxon>Alkaliphilus</taxon>
    </lineage>
</organism>
<reference evidence="2 3" key="1">
    <citation type="submission" date="2021-06" db="EMBL/GenBank/DDBJ databases">
        <authorList>
            <person name="Sun Q."/>
            <person name="Li D."/>
        </authorList>
    </citation>
    <scope>NUCLEOTIDE SEQUENCE [LARGE SCALE GENOMIC DNA]</scope>
    <source>
        <strain evidence="2 3">MSJ-5</strain>
    </source>
</reference>
<feature type="transmembrane region" description="Helical" evidence="1">
    <location>
        <begin position="82"/>
        <end position="112"/>
    </location>
</feature>
<comment type="caution">
    <text evidence="2">The sequence shown here is derived from an EMBL/GenBank/DDBJ whole genome shotgun (WGS) entry which is preliminary data.</text>
</comment>
<keyword evidence="3" id="KW-1185">Reference proteome</keyword>
<evidence type="ECO:0000256" key="1">
    <source>
        <dbReference type="SAM" id="Phobius"/>
    </source>
</evidence>
<dbReference type="RefSeq" id="WP_216415170.1">
    <property type="nucleotide sequence ID" value="NZ_JAHLQK010000001.1"/>
</dbReference>
<gene>
    <name evidence="2" type="ORF">KQI88_04730</name>
</gene>
<proteinExistence type="predicted"/>
<accession>A0ABS6FZN6</accession>